<feature type="domain" description="DUF1648" evidence="2">
    <location>
        <begin position="11"/>
        <end position="57"/>
    </location>
</feature>
<sequence length="205" mass="23991">MINSKKIPLFIIVSMFLISIISLPFIPEKISITWNYLGKSDIYNSKYELLLLFPTFMTVFYSLSSFIEKNLKNNKLFFSIAINILNLYFSIIFLFIHLHSVLNALSIKVNVYSLLSIPISIILFHIGYNLKNNKFILVYIINMNISFISKKTLFNLLEIHSNFFKLYSILVALGIILPEYFLYIVLWPLGVLFIISILCIYRNYI</sequence>
<gene>
    <name evidence="3" type="ORF">CLPU_3c02600</name>
</gene>
<proteinExistence type="predicted"/>
<keyword evidence="1" id="KW-0812">Transmembrane</keyword>
<keyword evidence="4" id="KW-1185">Reference proteome</keyword>
<evidence type="ECO:0000313" key="4">
    <source>
        <dbReference type="Proteomes" id="UP000037267"/>
    </source>
</evidence>
<dbReference type="InterPro" id="IPR012867">
    <property type="entry name" value="DUF1648"/>
</dbReference>
<dbReference type="Proteomes" id="UP000037267">
    <property type="component" value="Unassembled WGS sequence"/>
</dbReference>
<dbReference type="STRING" id="1503.CLPU_3c02600"/>
<keyword evidence="1" id="KW-0472">Membrane</keyword>
<reference evidence="4" key="1">
    <citation type="submission" date="2015-07" db="EMBL/GenBank/DDBJ databases">
        <title>Draft genome sequence of the purine-degrading Gottschalkia purinilyticum DSM 1384 (formerly Clostridium purinilyticum).</title>
        <authorList>
            <person name="Poehlein A."/>
            <person name="Schiel-Bengelsdorf B."/>
            <person name="Bengelsdorf F.R."/>
            <person name="Daniel R."/>
            <person name="Duerre P."/>
        </authorList>
    </citation>
    <scope>NUCLEOTIDE SEQUENCE [LARGE SCALE GENOMIC DNA]</scope>
    <source>
        <strain evidence="4">DSM 1384</strain>
    </source>
</reference>
<name>A0A0L0WDI0_GOTPU</name>
<dbReference type="EMBL" id="LGSS01000003">
    <property type="protein sequence ID" value="KNF09480.1"/>
    <property type="molecule type" value="Genomic_DNA"/>
</dbReference>
<protein>
    <recommendedName>
        <fullName evidence="2">DUF1648 domain-containing protein</fullName>
    </recommendedName>
</protein>
<dbReference type="Pfam" id="PF07853">
    <property type="entry name" value="DUF1648"/>
    <property type="match status" value="1"/>
</dbReference>
<organism evidence="3 4">
    <name type="scientific">Gottschalkia purinilytica</name>
    <name type="common">Clostridium purinilyticum</name>
    <dbReference type="NCBI Taxonomy" id="1503"/>
    <lineage>
        <taxon>Bacteria</taxon>
        <taxon>Bacillati</taxon>
        <taxon>Bacillota</taxon>
        <taxon>Tissierellia</taxon>
        <taxon>Tissierellales</taxon>
        <taxon>Gottschalkiaceae</taxon>
        <taxon>Gottschalkia</taxon>
    </lineage>
</organism>
<keyword evidence="1" id="KW-1133">Transmembrane helix</keyword>
<dbReference type="AlphaFoldDB" id="A0A0L0WDI0"/>
<feature type="transmembrane region" description="Helical" evidence="1">
    <location>
        <begin position="76"/>
        <end position="99"/>
    </location>
</feature>
<evidence type="ECO:0000259" key="2">
    <source>
        <dbReference type="Pfam" id="PF07853"/>
    </source>
</evidence>
<accession>A0A0L0WDI0</accession>
<comment type="caution">
    <text evidence="3">The sequence shown here is derived from an EMBL/GenBank/DDBJ whole genome shotgun (WGS) entry which is preliminary data.</text>
</comment>
<evidence type="ECO:0000313" key="3">
    <source>
        <dbReference type="EMBL" id="KNF09480.1"/>
    </source>
</evidence>
<feature type="transmembrane region" description="Helical" evidence="1">
    <location>
        <begin position="111"/>
        <end position="131"/>
    </location>
</feature>
<feature type="transmembrane region" description="Helical" evidence="1">
    <location>
        <begin position="47"/>
        <end position="64"/>
    </location>
</feature>
<feature type="transmembrane region" description="Helical" evidence="1">
    <location>
        <begin position="7"/>
        <end position="27"/>
    </location>
</feature>
<feature type="transmembrane region" description="Helical" evidence="1">
    <location>
        <begin position="181"/>
        <end position="201"/>
    </location>
</feature>
<evidence type="ECO:0000256" key="1">
    <source>
        <dbReference type="SAM" id="Phobius"/>
    </source>
</evidence>